<evidence type="ECO:0000313" key="2">
    <source>
        <dbReference type="Proteomes" id="UP001305647"/>
    </source>
</evidence>
<sequence length="200" mass="22041">MPGILNCNGEMEQASMFLDKLGILHPSGFPNLTFPLLPYLKLTLNARNYLSSCQPAALRRNGLLCNPQFKFYTFCPRQKHLATICSTDGPFHHSLLASHVNTPYIRKELMTRCSTPGTPHHYLNRYLHPTPPRLGFGGPPPRTGRHGPSGAAAAQWNSALAAWKHRLSRQSACSLMQLARLPAVPLSPRPFLPACHGSLG</sequence>
<dbReference type="AlphaFoldDB" id="A0AAN6QCU3"/>
<comment type="caution">
    <text evidence="1">The sequence shown here is derived from an EMBL/GenBank/DDBJ whole genome shotgun (WGS) entry which is preliminary data.</text>
</comment>
<accession>A0AAN6QCU3</accession>
<reference evidence="1" key="1">
    <citation type="journal article" date="2023" name="Mol. Phylogenet. Evol.">
        <title>Genome-scale phylogeny and comparative genomics of the fungal order Sordariales.</title>
        <authorList>
            <person name="Hensen N."/>
            <person name="Bonometti L."/>
            <person name="Westerberg I."/>
            <person name="Brannstrom I.O."/>
            <person name="Guillou S."/>
            <person name="Cros-Aarteil S."/>
            <person name="Calhoun S."/>
            <person name="Haridas S."/>
            <person name="Kuo A."/>
            <person name="Mondo S."/>
            <person name="Pangilinan J."/>
            <person name="Riley R."/>
            <person name="LaButti K."/>
            <person name="Andreopoulos B."/>
            <person name="Lipzen A."/>
            <person name="Chen C."/>
            <person name="Yan M."/>
            <person name="Daum C."/>
            <person name="Ng V."/>
            <person name="Clum A."/>
            <person name="Steindorff A."/>
            <person name="Ohm R.A."/>
            <person name="Martin F."/>
            <person name="Silar P."/>
            <person name="Natvig D.O."/>
            <person name="Lalanne C."/>
            <person name="Gautier V."/>
            <person name="Ament-Velasquez S.L."/>
            <person name="Kruys A."/>
            <person name="Hutchinson M.I."/>
            <person name="Powell A.J."/>
            <person name="Barry K."/>
            <person name="Miller A.N."/>
            <person name="Grigoriev I.V."/>
            <person name="Debuchy R."/>
            <person name="Gladieux P."/>
            <person name="Hiltunen Thoren M."/>
            <person name="Johannesson H."/>
        </authorList>
    </citation>
    <scope>NUCLEOTIDE SEQUENCE</scope>
    <source>
        <strain evidence="1">CBS 757.83</strain>
    </source>
</reference>
<dbReference type="Proteomes" id="UP001305647">
    <property type="component" value="Unassembled WGS sequence"/>
</dbReference>
<evidence type="ECO:0000313" key="1">
    <source>
        <dbReference type="EMBL" id="KAK4105166.1"/>
    </source>
</evidence>
<gene>
    <name evidence="1" type="ORF">N658DRAFT_109899</name>
</gene>
<keyword evidence="2" id="KW-1185">Reference proteome</keyword>
<protein>
    <submittedName>
        <fullName evidence="1">Uncharacterized protein</fullName>
    </submittedName>
</protein>
<reference evidence="1" key="2">
    <citation type="submission" date="2023-05" db="EMBL/GenBank/DDBJ databases">
        <authorList>
            <consortium name="Lawrence Berkeley National Laboratory"/>
            <person name="Steindorff A."/>
            <person name="Hensen N."/>
            <person name="Bonometti L."/>
            <person name="Westerberg I."/>
            <person name="Brannstrom I.O."/>
            <person name="Guillou S."/>
            <person name="Cros-Aarteil S."/>
            <person name="Calhoun S."/>
            <person name="Haridas S."/>
            <person name="Kuo A."/>
            <person name="Mondo S."/>
            <person name="Pangilinan J."/>
            <person name="Riley R."/>
            <person name="Labutti K."/>
            <person name="Andreopoulos B."/>
            <person name="Lipzen A."/>
            <person name="Chen C."/>
            <person name="Yanf M."/>
            <person name="Daum C."/>
            <person name="Ng V."/>
            <person name="Clum A."/>
            <person name="Ohm R."/>
            <person name="Martin F."/>
            <person name="Silar P."/>
            <person name="Natvig D."/>
            <person name="Lalanne C."/>
            <person name="Gautier V."/>
            <person name="Ament-Velasquez S.L."/>
            <person name="Kruys A."/>
            <person name="Hutchinson M.I."/>
            <person name="Powell A.J."/>
            <person name="Barry K."/>
            <person name="Miller A.N."/>
            <person name="Grigoriev I.V."/>
            <person name="Debuchy R."/>
            <person name="Gladieux P."/>
            <person name="Thoren M.H."/>
            <person name="Johannesson H."/>
        </authorList>
    </citation>
    <scope>NUCLEOTIDE SEQUENCE</scope>
    <source>
        <strain evidence="1">CBS 757.83</strain>
    </source>
</reference>
<organism evidence="1 2">
    <name type="scientific">Parathielavia hyrcaniae</name>
    <dbReference type="NCBI Taxonomy" id="113614"/>
    <lineage>
        <taxon>Eukaryota</taxon>
        <taxon>Fungi</taxon>
        <taxon>Dikarya</taxon>
        <taxon>Ascomycota</taxon>
        <taxon>Pezizomycotina</taxon>
        <taxon>Sordariomycetes</taxon>
        <taxon>Sordariomycetidae</taxon>
        <taxon>Sordariales</taxon>
        <taxon>Chaetomiaceae</taxon>
        <taxon>Parathielavia</taxon>
    </lineage>
</organism>
<proteinExistence type="predicted"/>
<name>A0AAN6QCU3_9PEZI</name>
<dbReference type="EMBL" id="MU863625">
    <property type="protein sequence ID" value="KAK4105166.1"/>
    <property type="molecule type" value="Genomic_DNA"/>
</dbReference>